<reference evidence="2 3" key="1">
    <citation type="submission" date="2021-06" db="EMBL/GenBank/DDBJ databases">
        <title>Caerostris extrusa draft genome.</title>
        <authorList>
            <person name="Kono N."/>
            <person name="Arakawa K."/>
        </authorList>
    </citation>
    <scope>NUCLEOTIDE SEQUENCE [LARGE SCALE GENOMIC DNA]</scope>
</reference>
<evidence type="ECO:0000313" key="3">
    <source>
        <dbReference type="Proteomes" id="UP001054945"/>
    </source>
</evidence>
<feature type="region of interest" description="Disordered" evidence="1">
    <location>
        <begin position="44"/>
        <end position="63"/>
    </location>
</feature>
<comment type="caution">
    <text evidence="2">The sequence shown here is derived from an EMBL/GenBank/DDBJ whole genome shotgun (WGS) entry which is preliminary data.</text>
</comment>
<protein>
    <submittedName>
        <fullName evidence="2">Uncharacterized protein</fullName>
    </submittedName>
</protein>
<name>A0AAV4R7I4_CAEEX</name>
<dbReference type="Proteomes" id="UP001054945">
    <property type="component" value="Unassembled WGS sequence"/>
</dbReference>
<evidence type="ECO:0000313" key="2">
    <source>
        <dbReference type="EMBL" id="GIY17908.1"/>
    </source>
</evidence>
<evidence type="ECO:0000256" key="1">
    <source>
        <dbReference type="SAM" id="MobiDB-lite"/>
    </source>
</evidence>
<gene>
    <name evidence="2" type="ORF">CEXT_128741</name>
</gene>
<feature type="compositionally biased region" description="Low complexity" evidence="1">
    <location>
        <begin position="46"/>
        <end position="57"/>
    </location>
</feature>
<sequence>MMKMKTQSPSERLVKEQRKISANIAFLTRSNAESELKRNSMQAAHSFTFSTSERSSTAPETDWWMPATIITKPARGPRELTNQGQDVNGIT</sequence>
<proteinExistence type="predicted"/>
<accession>A0AAV4R7I4</accession>
<dbReference type="AlphaFoldDB" id="A0AAV4R7I4"/>
<dbReference type="EMBL" id="BPLR01007561">
    <property type="protein sequence ID" value="GIY17908.1"/>
    <property type="molecule type" value="Genomic_DNA"/>
</dbReference>
<organism evidence="2 3">
    <name type="scientific">Caerostris extrusa</name>
    <name type="common">Bark spider</name>
    <name type="synonym">Caerostris bankana</name>
    <dbReference type="NCBI Taxonomy" id="172846"/>
    <lineage>
        <taxon>Eukaryota</taxon>
        <taxon>Metazoa</taxon>
        <taxon>Ecdysozoa</taxon>
        <taxon>Arthropoda</taxon>
        <taxon>Chelicerata</taxon>
        <taxon>Arachnida</taxon>
        <taxon>Araneae</taxon>
        <taxon>Araneomorphae</taxon>
        <taxon>Entelegynae</taxon>
        <taxon>Araneoidea</taxon>
        <taxon>Araneidae</taxon>
        <taxon>Caerostris</taxon>
    </lineage>
</organism>
<keyword evidence="3" id="KW-1185">Reference proteome</keyword>